<organism evidence="1 2">
    <name type="scientific">Pleurodeles waltl</name>
    <name type="common">Iberian ribbed newt</name>
    <dbReference type="NCBI Taxonomy" id="8319"/>
    <lineage>
        <taxon>Eukaryota</taxon>
        <taxon>Metazoa</taxon>
        <taxon>Chordata</taxon>
        <taxon>Craniata</taxon>
        <taxon>Vertebrata</taxon>
        <taxon>Euteleostomi</taxon>
        <taxon>Amphibia</taxon>
        <taxon>Batrachia</taxon>
        <taxon>Caudata</taxon>
        <taxon>Salamandroidea</taxon>
        <taxon>Salamandridae</taxon>
        <taxon>Pleurodelinae</taxon>
        <taxon>Pleurodeles</taxon>
    </lineage>
</organism>
<name>A0AAV7RFW2_PLEWA</name>
<keyword evidence="2" id="KW-1185">Reference proteome</keyword>
<dbReference type="AlphaFoldDB" id="A0AAV7RFW2"/>
<protein>
    <submittedName>
        <fullName evidence="1">Uncharacterized protein</fullName>
    </submittedName>
</protein>
<reference evidence="1" key="1">
    <citation type="journal article" date="2022" name="bioRxiv">
        <title>Sequencing and chromosome-scale assembly of the giantPleurodeles waltlgenome.</title>
        <authorList>
            <person name="Brown T."/>
            <person name="Elewa A."/>
            <person name="Iarovenko S."/>
            <person name="Subramanian E."/>
            <person name="Araus A.J."/>
            <person name="Petzold A."/>
            <person name="Susuki M."/>
            <person name="Suzuki K.-i.T."/>
            <person name="Hayashi T."/>
            <person name="Toyoda A."/>
            <person name="Oliveira C."/>
            <person name="Osipova E."/>
            <person name="Leigh N.D."/>
            <person name="Simon A."/>
            <person name="Yun M.H."/>
        </authorList>
    </citation>
    <scope>NUCLEOTIDE SEQUENCE</scope>
    <source>
        <strain evidence="1">20211129_DDA</strain>
        <tissue evidence="1">Liver</tissue>
    </source>
</reference>
<gene>
    <name evidence="1" type="ORF">NDU88_004337</name>
</gene>
<evidence type="ECO:0000313" key="2">
    <source>
        <dbReference type="Proteomes" id="UP001066276"/>
    </source>
</evidence>
<sequence length="147" mass="16577">MVPVYNYLGLGAMFKFVARSEMRAISLNALWGQEYRCAQCLRTGRKDLLRSVRFFCHCTRLGGISTTQKPSLTAAARSAGVFWFYAEFAQLRPLVHRCARLPRALDGRVRVRKRRSHREESGCYLAPLAGGLARYSRLILAGLCGHP</sequence>
<proteinExistence type="predicted"/>
<accession>A0AAV7RFW2</accession>
<dbReference type="Proteomes" id="UP001066276">
    <property type="component" value="Chromosome 5"/>
</dbReference>
<evidence type="ECO:0000313" key="1">
    <source>
        <dbReference type="EMBL" id="KAJ1151557.1"/>
    </source>
</evidence>
<dbReference type="EMBL" id="JANPWB010000009">
    <property type="protein sequence ID" value="KAJ1151557.1"/>
    <property type="molecule type" value="Genomic_DNA"/>
</dbReference>
<comment type="caution">
    <text evidence="1">The sequence shown here is derived from an EMBL/GenBank/DDBJ whole genome shotgun (WGS) entry which is preliminary data.</text>
</comment>